<evidence type="ECO:0000256" key="3">
    <source>
        <dbReference type="ARBA" id="ARBA00023015"/>
    </source>
</evidence>
<dbReference type="PRINTS" id="PR00038">
    <property type="entry name" value="HTHLUXR"/>
</dbReference>
<dbReference type="PANTHER" id="PTHR43214">
    <property type="entry name" value="TWO-COMPONENT RESPONSE REGULATOR"/>
    <property type="match status" value="1"/>
</dbReference>
<evidence type="ECO:0000313" key="10">
    <source>
        <dbReference type="EMBL" id="OOM61753.1"/>
    </source>
</evidence>
<dbReference type="GO" id="GO:0000160">
    <property type="term" value="P:phosphorelay signal transduction system"/>
    <property type="evidence" value="ECO:0007669"/>
    <property type="project" value="InterPro"/>
</dbReference>
<dbReference type="InterPro" id="IPR000792">
    <property type="entry name" value="Tscrpt_reg_LuxR_C"/>
</dbReference>
<evidence type="ECO:0000256" key="6">
    <source>
        <dbReference type="ARBA" id="ARBA00024867"/>
    </source>
</evidence>
<dbReference type="InterPro" id="IPR039420">
    <property type="entry name" value="WalR-like"/>
</dbReference>
<dbReference type="PROSITE" id="PS50110">
    <property type="entry name" value="RESPONSE_REGULATORY"/>
    <property type="match status" value="1"/>
</dbReference>
<dbReference type="Pfam" id="PF00072">
    <property type="entry name" value="Response_reg"/>
    <property type="match status" value="1"/>
</dbReference>
<dbReference type="SUPFAM" id="SSF46894">
    <property type="entry name" value="C-terminal effector domain of the bipartite response regulators"/>
    <property type="match status" value="1"/>
</dbReference>
<keyword evidence="5" id="KW-0804">Transcription</keyword>
<name>A0A1S8S8M5_CLOBE</name>
<dbReference type="Gene3D" id="3.40.50.2300">
    <property type="match status" value="1"/>
</dbReference>
<dbReference type="SUPFAM" id="SSF52172">
    <property type="entry name" value="CheY-like"/>
    <property type="match status" value="1"/>
</dbReference>
<evidence type="ECO:0000256" key="5">
    <source>
        <dbReference type="ARBA" id="ARBA00023163"/>
    </source>
</evidence>
<keyword evidence="2 7" id="KW-0597">Phosphoprotein</keyword>
<feature type="modified residue" description="4-aspartylphosphate" evidence="7">
    <location>
        <position position="54"/>
    </location>
</feature>
<dbReference type="CDD" id="cd06170">
    <property type="entry name" value="LuxR_C_like"/>
    <property type="match status" value="1"/>
</dbReference>
<reference evidence="10 11" key="1">
    <citation type="submission" date="2016-05" db="EMBL/GenBank/DDBJ databases">
        <title>Microbial solvent formation.</title>
        <authorList>
            <person name="Poehlein A."/>
            <person name="Montoya Solano J.D."/>
            <person name="Flitsch S."/>
            <person name="Krabben P."/>
            <person name="Duerre P."/>
            <person name="Daniel R."/>
        </authorList>
    </citation>
    <scope>NUCLEOTIDE SEQUENCE [LARGE SCALE GENOMIC DNA]</scope>
    <source>
        <strain evidence="10 11">DSM 53</strain>
    </source>
</reference>
<dbReference type="Proteomes" id="UP000190973">
    <property type="component" value="Unassembled WGS sequence"/>
</dbReference>
<keyword evidence="3" id="KW-0805">Transcription regulation</keyword>
<dbReference type="GO" id="GO:0003677">
    <property type="term" value="F:DNA binding"/>
    <property type="evidence" value="ECO:0007669"/>
    <property type="project" value="UniProtKB-KW"/>
</dbReference>
<dbReference type="CDD" id="cd17535">
    <property type="entry name" value="REC_NarL-like"/>
    <property type="match status" value="1"/>
</dbReference>
<evidence type="ECO:0000259" key="9">
    <source>
        <dbReference type="PROSITE" id="PS50110"/>
    </source>
</evidence>
<protein>
    <recommendedName>
        <fullName evidence="1">Stage 0 sporulation protein A homolog</fullName>
    </recommendedName>
</protein>
<dbReference type="PROSITE" id="PS50043">
    <property type="entry name" value="HTH_LUXR_2"/>
    <property type="match status" value="1"/>
</dbReference>
<comment type="caution">
    <text evidence="10">The sequence shown here is derived from an EMBL/GenBank/DDBJ whole genome shotgun (WGS) entry which is preliminary data.</text>
</comment>
<dbReference type="InterPro" id="IPR011006">
    <property type="entry name" value="CheY-like_superfamily"/>
</dbReference>
<feature type="domain" description="HTH luxR-type" evidence="8">
    <location>
        <begin position="147"/>
        <end position="212"/>
    </location>
</feature>
<dbReference type="PROSITE" id="PS00622">
    <property type="entry name" value="HTH_LUXR_1"/>
    <property type="match status" value="1"/>
</dbReference>
<dbReference type="GO" id="GO:0006355">
    <property type="term" value="P:regulation of DNA-templated transcription"/>
    <property type="evidence" value="ECO:0007669"/>
    <property type="project" value="InterPro"/>
</dbReference>
<organism evidence="10 11">
    <name type="scientific">Clostridium beijerinckii</name>
    <name type="common">Clostridium MP</name>
    <dbReference type="NCBI Taxonomy" id="1520"/>
    <lineage>
        <taxon>Bacteria</taxon>
        <taxon>Bacillati</taxon>
        <taxon>Bacillota</taxon>
        <taxon>Clostridia</taxon>
        <taxon>Eubacteriales</taxon>
        <taxon>Clostridiaceae</taxon>
        <taxon>Clostridium</taxon>
    </lineage>
</organism>
<accession>A0A1S8S8M5</accession>
<evidence type="ECO:0000259" key="8">
    <source>
        <dbReference type="PROSITE" id="PS50043"/>
    </source>
</evidence>
<dbReference type="InterPro" id="IPR058245">
    <property type="entry name" value="NreC/VraR/RcsB-like_REC"/>
</dbReference>
<dbReference type="PANTHER" id="PTHR43214:SF40">
    <property type="entry name" value="TRANSCRIPTIONAL REGULATORY PROTEIN LNRK"/>
    <property type="match status" value="1"/>
</dbReference>
<evidence type="ECO:0000256" key="7">
    <source>
        <dbReference type="PROSITE-ProRule" id="PRU00169"/>
    </source>
</evidence>
<dbReference type="RefSeq" id="WP_077838726.1">
    <property type="nucleotide sequence ID" value="NZ_JABTAE010000001.1"/>
</dbReference>
<sequence>MIKIVLVDDQPEFSEALKYTLERSKEVFVVGCALNGHEALELCKMHNPDVVLMDLQMPNCDGAQGTLLIKNYNSKIKVIILTTFNEDEGITMALKNGADSYVLKEIATIELVNVIKSVINGFGMINKEILTKISKMIPKQREKDYFKTIEHIDLDSRELDVIEYVVEGLSNSEIAEKLGYAEGTIKNIMSRILLKIGVKDRTQLAVYAIKNNLV</sequence>
<evidence type="ECO:0000256" key="2">
    <source>
        <dbReference type="ARBA" id="ARBA00022553"/>
    </source>
</evidence>
<dbReference type="SMART" id="SM00421">
    <property type="entry name" value="HTH_LUXR"/>
    <property type="match status" value="1"/>
</dbReference>
<gene>
    <name evidence="10" type="primary">degU_2</name>
    <name evidence="10" type="ORF">CLBCK_21190</name>
</gene>
<dbReference type="Pfam" id="PF00196">
    <property type="entry name" value="GerE"/>
    <property type="match status" value="1"/>
</dbReference>
<comment type="function">
    <text evidence="6">May play the central regulatory role in sporulation. It may be an element of the effector pathway responsible for the activation of sporulation genes in response to nutritional stress. Spo0A may act in concert with spo0H (a sigma factor) to control the expression of some genes that are critical to the sporulation process.</text>
</comment>
<dbReference type="InterPro" id="IPR016032">
    <property type="entry name" value="Sig_transdc_resp-reg_C-effctor"/>
</dbReference>
<keyword evidence="4" id="KW-0238">DNA-binding</keyword>
<dbReference type="SMART" id="SM00448">
    <property type="entry name" value="REC"/>
    <property type="match status" value="1"/>
</dbReference>
<dbReference type="InterPro" id="IPR001789">
    <property type="entry name" value="Sig_transdc_resp-reg_receiver"/>
</dbReference>
<evidence type="ECO:0000256" key="1">
    <source>
        <dbReference type="ARBA" id="ARBA00018672"/>
    </source>
</evidence>
<dbReference type="EMBL" id="LZZI01000031">
    <property type="protein sequence ID" value="OOM61753.1"/>
    <property type="molecule type" value="Genomic_DNA"/>
</dbReference>
<evidence type="ECO:0000313" key="11">
    <source>
        <dbReference type="Proteomes" id="UP000190973"/>
    </source>
</evidence>
<dbReference type="AlphaFoldDB" id="A0A1S8S8M5"/>
<feature type="domain" description="Response regulatory" evidence="9">
    <location>
        <begin position="3"/>
        <end position="119"/>
    </location>
</feature>
<proteinExistence type="predicted"/>
<evidence type="ECO:0000256" key="4">
    <source>
        <dbReference type="ARBA" id="ARBA00023125"/>
    </source>
</evidence>